<organism evidence="3 4">
    <name type="scientific">Fistulifera solaris</name>
    <name type="common">Oleaginous diatom</name>
    <dbReference type="NCBI Taxonomy" id="1519565"/>
    <lineage>
        <taxon>Eukaryota</taxon>
        <taxon>Sar</taxon>
        <taxon>Stramenopiles</taxon>
        <taxon>Ochrophyta</taxon>
        <taxon>Bacillariophyta</taxon>
        <taxon>Bacillariophyceae</taxon>
        <taxon>Bacillariophycidae</taxon>
        <taxon>Naviculales</taxon>
        <taxon>Naviculaceae</taxon>
        <taxon>Fistulifera</taxon>
    </lineage>
</organism>
<dbReference type="Proteomes" id="UP000198406">
    <property type="component" value="Unassembled WGS sequence"/>
</dbReference>
<evidence type="ECO:0000256" key="1">
    <source>
        <dbReference type="SAM" id="SignalP"/>
    </source>
</evidence>
<keyword evidence="1" id="KW-0732">Signal</keyword>
<dbReference type="InterPro" id="IPR018711">
    <property type="entry name" value="NAGPA"/>
</dbReference>
<feature type="domain" description="Phosphodiester glycosidase" evidence="2">
    <location>
        <begin position="81"/>
        <end position="188"/>
    </location>
</feature>
<keyword evidence="4" id="KW-1185">Reference proteome</keyword>
<comment type="caution">
    <text evidence="3">The sequence shown here is derived from an EMBL/GenBank/DDBJ whole genome shotgun (WGS) entry which is preliminary data.</text>
</comment>
<feature type="signal peptide" evidence="1">
    <location>
        <begin position="1"/>
        <end position="24"/>
    </location>
</feature>
<gene>
    <name evidence="3" type="ORF">FisN_1Hh047</name>
</gene>
<accession>A0A1Z5JE14</accession>
<reference evidence="3 4" key="1">
    <citation type="journal article" date="2015" name="Plant Cell">
        <title>Oil accumulation by the oleaginous diatom Fistulifera solaris as revealed by the genome and transcriptome.</title>
        <authorList>
            <person name="Tanaka T."/>
            <person name="Maeda Y."/>
            <person name="Veluchamy A."/>
            <person name="Tanaka M."/>
            <person name="Abida H."/>
            <person name="Marechal E."/>
            <person name="Bowler C."/>
            <person name="Muto M."/>
            <person name="Sunaga Y."/>
            <person name="Tanaka M."/>
            <person name="Yoshino T."/>
            <person name="Taniguchi T."/>
            <person name="Fukuda Y."/>
            <person name="Nemoto M."/>
            <person name="Matsumoto M."/>
            <person name="Wong P.S."/>
            <person name="Aburatani S."/>
            <person name="Fujibuchi W."/>
        </authorList>
    </citation>
    <scope>NUCLEOTIDE SEQUENCE [LARGE SCALE GENOMIC DNA]</scope>
    <source>
        <strain evidence="3 4">JPCC DA0580</strain>
    </source>
</reference>
<dbReference type="InParanoid" id="A0A1Z5JE14"/>
<dbReference type="AlphaFoldDB" id="A0A1Z5JE14"/>
<proteinExistence type="predicted"/>
<dbReference type="PANTHER" id="PTHR40446:SF2">
    <property type="entry name" value="N-ACETYLGLUCOSAMINE-1-PHOSPHODIESTER ALPHA-N-ACETYLGLUCOSAMINIDASE"/>
    <property type="match status" value="1"/>
</dbReference>
<evidence type="ECO:0000259" key="2">
    <source>
        <dbReference type="Pfam" id="PF09992"/>
    </source>
</evidence>
<dbReference type="EMBL" id="BDSP01000050">
    <property type="protein sequence ID" value="GAX12122.1"/>
    <property type="molecule type" value="Genomic_DNA"/>
</dbReference>
<feature type="chain" id="PRO_5012871031" description="Phosphodiester glycosidase domain-containing protein" evidence="1">
    <location>
        <begin position="25"/>
        <end position="192"/>
    </location>
</feature>
<evidence type="ECO:0000313" key="3">
    <source>
        <dbReference type="EMBL" id="GAX12122.1"/>
    </source>
</evidence>
<dbReference type="OrthoDB" id="192253at2759"/>
<name>A0A1Z5JE14_FISSO</name>
<dbReference type="Pfam" id="PF09992">
    <property type="entry name" value="NAGPA"/>
    <property type="match status" value="1"/>
</dbReference>
<evidence type="ECO:0000313" key="4">
    <source>
        <dbReference type="Proteomes" id="UP000198406"/>
    </source>
</evidence>
<protein>
    <recommendedName>
        <fullName evidence="2">Phosphodiester glycosidase domain-containing protein</fullName>
    </recommendedName>
</protein>
<sequence length="192" mass="21169">MDRAAHFFILSVIFLLCLLPVICSQSALEYIRVFSGNAITNMTIYKNRGGNKVYVLHFSTEHWSVLATDRLQRTTKLSRQNNCTWASNAGPYHADGSSVGLVVSQGEIRHESYGGVGFGLTEDNTQWVIGTPNRSDVPYLSEFVTGFDWLVRDGAMVNSTDTTGAVLAARTAIGVDDEGRLLLMIIDGCEKW</sequence>
<dbReference type="PANTHER" id="PTHR40446">
    <property type="entry name" value="N-ACETYLGLUCOSAMINE-1-PHOSPHODIESTER ALPHA-N-ACETYLGLUCOSAMINIDASE"/>
    <property type="match status" value="1"/>
</dbReference>